<dbReference type="InterPro" id="IPR020058">
    <property type="entry name" value="Glu/Gln-tRNA-synth_Ib_cat-dom"/>
</dbReference>
<keyword evidence="3 8" id="KW-0436">Ligase</keyword>
<evidence type="ECO:0000256" key="6">
    <source>
        <dbReference type="ARBA" id="ARBA00022917"/>
    </source>
</evidence>
<dbReference type="Gene3D" id="3.40.50.620">
    <property type="entry name" value="HUPs"/>
    <property type="match status" value="1"/>
</dbReference>
<dbReference type="SUPFAM" id="SSF52374">
    <property type="entry name" value="Nucleotidylyl transferase"/>
    <property type="match status" value="1"/>
</dbReference>
<evidence type="ECO:0000259" key="11">
    <source>
        <dbReference type="Pfam" id="PF19269"/>
    </source>
</evidence>
<dbReference type="InterPro" id="IPR045462">
    <property type="entry name" value="aa-tRNA-synth_I_cd-bd"/>
</dbReference>
<dbReference type="NCBIfam" id="TIGR00464">
    <property type="entry name" value="gltX_bact"/>
    <property type="match status" value="1"/>
</dbReference>
<dbReference type="Gene3D" id="1.10.10.350">
    <property type="match status" value="1"/>
</dbReference>
<evidence type="ECO:0000313" key="13">
    <source>
        <dbReference type="Proteomes" id="UP001320209"/>
    </source>
</evidence>
<keyword evidence="13" id="KW-1185">Reference proteome</keyword>
<accession>A0ABM7V9Q2</accession>
<sequence length="377" mass="42897">MLENGKAYKCYCTQEELKQMREQAEKEKRPSLYDRRWRDREEKDAPDGIAPVIRLKAPINGITTIDDKVLGEVSVDNSQIDDMILLRADGSPTYMLAVVVDDYDMGVTHIIRGEEHFINAFRQAQIYAAMGWPIPTTAHIPLILGTDGKKLSKREGAVSVEQYKERGLLREAFLNYILRLGWSRGDEEIISLENAVRWFDFDGLGKSPAKADETKLLFLNAHYIKNKSSREILGLIKEDLEKAVDTNIDTETELRLITILPAIQERSKILPDIIRMAKVYCTKDLQSFDEGILDLITSDQIEHAQKIANDLQDLSDWSIKSIELFIKNWAESKGLKLKDVAQPLRILVTGSRISPGLFEVIHALGKEWTMHRIMSAS</sequence>
<comment type="similarity">
    <text evidence="1">Belongs to the class-I aminoacyl-tRNA synthetase family. Glutamate--tRNA ligase type 1 subfamily.</text>
</comment>
<evidence type="ECO:0000256" key="5">
    <source>
        <dbReference type="ARBA" id="ARBA00022840"/>
    </source>
</evidence>
<dbReference type="Pfam" id="PF19269">
    <property type="entry name" value="Anticodon_2"/>
    <property type="match status" value="1"/>
</dbReference>
<dbReference type="PANTHER" id="PTHR43311">
    <property type="entry name" value="GLUTAMATE--TRNA LIGASE"/>
    <property type="match status" value="1"/>
</dbReference>
<dbReference type="InterPro" id="IPR004527">
    <property type="entry name" value="Glu-tRNA-ligase_bac/mito"/>
</dbReference>
<dbReference type="EMBL" id="AP025225">
    <property type="protein sequence ID" value="BDB96499.1"/>
    <property type="molecule type" value="Genomic_DNA"/>
</dbReference>
<evidence type="ECO:0000256" key="7">
    <source>
        <dbReference type="ARBA" id="ARBA00023146"/>
    </source>
</evidence>
<evidence type="ECO:0000256" key="2">
    <source>
        <dbReference type="ARBA" id="ARBA00022490"/>
    </source>
</evidence>
<dbReference type="Proteomes" id="UP001320209">
    <property type="component" value="Chromosome"/>
</dbReference>
<name>A0ABM7V9Q2_9PROT</name>
<evidence type="ECO:0000259" key="10">
    <source>
        <dbReference type="Pfam" id="PF00749"/>
    </source>
</evidence>
<feature type="domain" description="Aminoacyl-tRNA synthetase class I anticodon-binding" evidence="11">
    <location>
        <begin position="251"/>
        <end position="375"/>
    </location>
</feature>
<dbReference type="InterPro" id="IPR008925">
    <property type="entry name" value="aa_tRNA-synth_I_cd-bd_sf"/>
</dbReference>
<keyword evidence="4 8" id="KW-0547">Nucleotide-binding</keyword>
<dbReference type="GO" id="GO:0016874">
    <property type="term" value="F:ligase activity"/>
    <property type="evidence" value="ECO:0007669"/>
    <property type="project" value="UniProtKB-KW"/>
</dbReference>
<dbReference type="InterPro" id="IPR014729">
    <property type="entry name" value="Rossmann-like_a/b/a_fold"/>
</dbReference>
<keyword evidence="7 8" id="KW-0030">Aminoacyl-tRNA synthetase</keyword>
<evidence type="ECO:0000256" key="1">
    <source>
        <dbReference type="ARBA" id="ARBA00007894"/>
    </source>
</evidence>
<evidence type="ECO:0000256" key="9">
    <source>
        <dbReference type="SAM" id="MobiDB-lite"/>
    </source>
</evidence>
<evidence type="ECO:0000256" key="4">
    <source>
        <dbReference type="ARBA" id="ARBA00022741"/>
    </source>
</evidence>
<proteinExistence type="inferred from homology"/>
<keyword evidence="6 8" id="KW-0648">Protein biosynthesis</keyword>
<organism evidence="12 13">
    <name type="scientific">Candidatus Hydrogenosomobacter endosymbioticus</name>
    <dbReference type="NCBI Taxonomy" id="2558174"/>
    <lineage>
        <taxon>Bacteria</taxon>
        <taxon>Pseudomonadati</taxon>
        <taxon>Pseudomonadota</taxon>
        <taxon>Alphaproteobacteria</taxon>
        <taxon>Holosporales</taxon>
        <taxon>Holosporaceae</taxon>
        <taxon>Candidatus Hydrogenosomobacter</taxon>
    </lineage>
</organism>
<evidence type="ECO:0000313" key="12">
    <source>
        <dbReference type="EMBL" id="BDB96499.1"/>
    </source>
</evidence>
<dbReference type="InterPro" id="IPR049940">
    <property type="entry name" value="GluQ/Sye"/>
</dbReference>
<evidence type="ECO:0000256" key="3">
    <source>
        <dbReference type="ARBA" id="ARBA00022598"/>
    </source>
</evidence>
<dbReference type="PANTHER" id="PTHR43311:SF2">
    <property type="entry name" value="GLUTAMATE--TRNA LIGASE, MITOCHONDRIAL-RELATED"/>
    <property type="match status" value="1"/>
</dbReference>
<feature type="domain" description="Glutamyl/glutaminyl-tRNA synthetase class Ib catalytic" evidence="10">
    <location>
        <begin position="1"/>
        <end position="216"/>
    </location>
</feature>
<dbReference type="Pfam" id="PF00749">
    <property type="entry name" value="tRNA-synt_1c"/>
    <property type="match status" value="1"/>
</dbReference>
<reference evidence="12" key="1">
    <citation type="submission" date="2021-10" db="EMBL/GenBank/DDBJ databases">
        <title>Genome Sequence of The Candidatus Hydrogeosomobacter endosymbioticus, an Intracellular Bacterial Symbiont of the Anaerobic Ciliate GW7.</title>
        <authorList>
            <person name="Shiohama Y."/>
            <person name="Shinzato N."/>
        </authorList>
    </citation>
    <scope>NUCLEOTIDE SEQUENCE [LARGE SCALE GENOMIC DNA]</scope>
    <source>
        <strain evidence="12">200920</strain>
    </source>
</reference>
<dbReference type="InterPro" id="IPR020751">
    <property type="entry name" value="aa-tRNA-synth_I_codon-bd_sub2"/>
</dbReference>
<keyword evidence="2" id="KW-0963">Cytoplasm</keyword>
<evidence type="ECO:0000256" key="8">
    <source>
        <dbReference type="RuleBase" id="RU363037"/>
    </source>
</evidence>
<protein>
    <submittedName>
        <fullName evidence="12">Glutamate--tRNA ligase 2</fullName>
    </submittedName>
</protein>
<feature type="region of interest" description="Disordered" evidence="9">
    <location>
        <begin position="19"/>
        <end position="40"/>
    </location>
</feature>
<keyword evidence="5 8" id="KW-0067">ATP-binding</keyword>
<gene>
    <name evidence="12" type="primary">gltX2_2</name>
    <name evidence="12" type="ORF">HYD_6320</name>
</gene>
<dbReference type="SUPFAM" id="SSF48163">
    <property type="entry name" value="An anticodon-binding domain of class I aminoacyl-tRNA synthetases"/>
    <property type="match status" value="1"/>
</dbReference>